<keyword evidence="1 2" id="KW-0732">Signal</keyword>
<evidence type="ECO:0000256" key="2">
    <source>
        <dbReference type="SAM" id="SignalP"/>
    </source>
</evidence>
<gene>
    <name evidence="4" type="ORF">ACFORL_00365</name>
</gene>
<dbReference type="InterPro" id="IPR027385">
    <property type="entry name" value="Beta-barrel_OMP"/>
</dbReference>
<dbReference type="InterPro" id="IPR011250">
    <property type="entry name" value="OMP/PagP_B-barrel"/>
</dbReference>
<organism evidence="4 5">
    <name type="scientific">Legionella dresdenensis</name>
    <dbReference type="NCBI Taxonomy" id="450200"/>
    <lineage>
        <taxon>Bacteria</taxon>
        <taxon>Pseudomonadati</taxon>
        <taxon>Pseudomonadota</taxon>
        <taxon>Gammaproteobacteria</taxon>
        <taxon>Legionellales</taxon>
        <taxon>Legionellaceae</taxon>
        <taxon>Legionella</taxon>
    </lineage>
</organism>
<reference evidence="5" key="1">
    <citation type="journal article" date="2019" name="Int. J. Syst. Evol. Microbiol.">
        <title>The Global Catalogue of Microorganisms (GCM) 10K type strain sequencing project: providing services to taxonomists for standard genome sequencing and annotation.</title>
        <authorList>
            <consortium name="The Broad Institute Genomics Platform"/>
            <consortium name="The Broad Institute Genome Sequencing Center for Infectious Disease"/>
            <person name="Wu L."/>
            <person name="Ma J."/>
        </authorList>
    </citation>
    <scope>NUCLEOTIDE SEQUENCE [LARGE SCALE GENOMIC DNA]</scope>
    <source>
        <strain evidence="5">CCUG 59858</strain>
    </source>
</reference>
<evidence type="ECO:0000256" key="1">
    <source>
        <dbReference type="ARBA" id="ARBA00022729"/>
    </source>
</evidence>
<sequence length="276" mass="29463">MNKLNIITASLALGLSSTVTAGTMGPVAPQTSDWYFTGGAGYSASRNADIRVFSGVWDNAAQGYNNDLGSTALLFAGVGYYITDYLSIDARYEHRGDYRYKQYQTGANTGTSGFTGSARTRFFDVSSDAAMFSAWLDLGNLSPQLQWAANGITITPFVGAGLGVDYLDVSNFRTVGNSFVDGNQVLRSEVSSINQTTTDSAFAWHVGAGLAAQLTPKTSLAVGYNYFDGGKLPFPNYITSSTTSPNAALGRNGVTVPAWDGRLTANEVYAELRVRF</sequence>
<dbReference type="RefSeq" id="WP_382339976.1">
    <property type="nucleotide sequence ID" value="NZ_JBHSAB010000001.1"/>
</dbReference>
<dbReference type="Gene3D" id="2.40.160.20">
    <property type="match status" value="1"/>
</dbReference>
<feature type="chain" id="PRO_5047067217" evidence="2">
    <location>
        <begin position="22"/>
        <end position="276"/>
    </location>
</feature>
<protein>
    <submittedName>
        <fullName evidence="4">Outer membrane protein</fullName>
    </submittedName>
</protein>
<dbReference type="EMBL" id="JBHSAB010000001">
    <property type="protein sequence ID" value="MFC3907529.1"/>
    <property type="molecule type" value="Genomic_DNA"/>
</dbReference>
<comment type="caution">
    <text evidence="4">The sequence shown here is derived from an EMBL/GenBank/DDBJ whole genome shotgun (WGS) entry which is preliminary data.</text>
</comment>
<dbReference type="Proteomes" id="UP001595758">
    <property type="component" value="Unassembled WGS sequence"/>
</dbReference>
<accession>A0ABV8CBH7</accession>
<feature type="domain" description="Outer membrane protein beta-barrel" evidence="3">
    <location>
        <begin position="22"/>
        <end position="233"/>
    </location>
</feature>
<evidence type="ECO:0000313" key="4">
    <source>
        <dbReference type="EMBL" id="MFC3907529.1"/>
    </source>
</evidence>
<dbReference type="Pfam" id="PF13505">
    <property type="entry name" value="OMP_b-brl"/>
    <property type="match status" value="1"/>
</dbReference>
<evidence type="ECO:0000259" key="3">
    <source>
        <dbReference type="Pfam" id="PF13505"/>
    </source>
</evidence>
<evidence type="ECO:0000313" key="5">
    <source>
        <dbReference type="Proteomes" id="UP001595758"/>
    </source>
</evidence>
<dbReference type="SUPFAM" id="SSF56925">
    <property type="entry name" value="OMPA-like"/>
    <property type="match status" value="1"/>
</dbReference>
<proteinExistence type="predicted"/>
<keyword evidence="5" id="KW-1185">Reference proteome</keyword>
<feature type="signal peptide" evidence="2">
    <location>
        <begin position="1"/>
        <end position="21"/>
    </location>
</feature>
<name>A0ABV8CBH7_9GAMM</name>